<name>A0A1V0S8M2_9VIRU</name>
<dbReference type="EMBL" id="KY684083">
    <property type="protein sequence ID" value="ARF08051.1"/>
    <property type="molecule type" value="Genomic_DNA"/>
</dbReference>
<accession>A0A1V0S8M2</accession>
<reference evidence="1" key="1">
    <citation type="journal article" date="2017" name="Science">
        <title>Giant viruses with an expanded complement of translation system components.</title>
        <authorList>
            <person name="Schulz F."/>
            <person name="Yutin N."/>
            <person name="Ivanova N.N."/>
            <person name="Ortega D.R."/>
            <person name="Lee T.K."/>
            <person name="Vierheilig J."/>
            <person name="Daims H."/>
            <person name="Horn M."/>
            <person name="Wagner M."/>
            <person name="Jensen G.J."/>
            <person name="Kyrpides N.C."/>
            <person name="Koonin E.V."/>
            <person name="Woyke T."/>
        </authorList>
    </citation>
    <scope>NUCLEOTIDE SEQUENCE</scope>
    <source>
        <strain evidence="1">CTV1</strain>
    </source>
</reference>
<protein>
    <submittedName>
        <fullName evidence="1">Uncharacterized protein</fullName>
    </submittedName>
</protein>
<proteinExistence type="predicted"/>
<organism evidence="1">
    <name type="scientific">Catovirus CTV1</name>
    <dbReference type="NCBI Taxonomy" id="1977631"/>
    <lineage>
        <taxon>Viruses</taxon>
        <taxon>Varidnaviria</taxon>
        <taxon>Bamfordvirae</taxon>
        <taxon>Nucleocytoviricota</taxon>
        <taxon>Megaviricetes</taxon>
        <taxon>Imitervirales</taxon>
        <taxon>Mimiviridae</taxon>
        <taxon>Klosneuvirinae</taxon>
        <taxon>Catovirus</taxon>
    </lineage>
</organism>
<evidence type="ECO:0000313" key="1">
    <source>
        <dbReference type="EMBL" id="ARF08051.1"/>
    </source>
</evidence>
<gene>
    <name evidence="1" type="ORF">Catovirus_1_101</name>
</gene>
<sequence length="98" mass="11715">MYVPAVSLIRLDKDHYLTHKNKKFNNEEFGYTLTNYESLGAFTKFFRDFFDNQLNIEMYVVSHRFKVELCNPRVPNLLYVYDFVPLSLFDILSIIFSV</sequence>